<dbReference type="SUPFAM" id="SSF53335">
    <property type="entry name" value="S-adenosyl-L-methionine-dependent methyltransferases"/>
    <property type="match status" value="1"/>
</dbReference>
<evidence type="ECO:0000313" key="3">
    <source>
        <dbReference type="Proteomes" id="UP000054560"/>
    </source>
</evidence>
<evidence type="ECO:0000313" key="2">
    <source>
        <dbReference type="EMBL" id="KNC80709.1"/>
    </source>
</evidence>
<dbReference type="Proteomes" id="UP000054560">
    <property type="component" value="Unassembled WGS sequence"/>
</dbReference>
<accession>A0A0L0FVP3</accession>
<feature type="non-terminal residue" evidence="2">
    <location>
        <position position="1"/>
    </location>
</feature>
<gene>
    <name evidence="2" type="ORF">SARC_06930</name>
</gene>
<dbReference type="GeneID" id="25907434"/>
<dbReference type="Gene3D" id="3.40.50.150">
    <property type="entry name" value="Vaccinia Virus protein VP39"/>
    <property type="match status" value="1"/>
</dbReference>
<dbReference type="InterPro" id="IPR029063">
    <property type="entry name" value="SAM-dependent_MTases_sf"/>
</dbReference>
<keyword evidence="3" id="KW-1185">Reference proteome</keyword>
<dbReference type="OrthoDB" id="542683at2759"/>
<feature type="region of interest" description="Disordered" evidence="1">
    <location>
        <begin position="328"/>
        <end position="370"/>
    </location>
</feature>
<dbReference type="AlphaFoldDB" id="A0A0L0FVP3"/>
<feature type="region of interest" description="Disordered" evidence="1">
    <location>
        <begin position="29"/>
        <end position="49"/>
    </location>
</feature>
<dbReference type="EMBL" id="KQ242117">
    <property type="protein sequence ID" value="KNC80709.1"/>
    <property type="molecule type" value="Genomic_DNA"/>
</dbReference>
<sequence>DFVFKTLRSDKHLGRAVVLSEGHAPIPATCNDTDADKNQSTNQSKDAGALAVKKGERVSVEFLHNQHCSDELLSKLRVCYQRRDPLNSVRGALEVVVCYSTTEYRHLARTIPHSGEHVLEVGCSTGKASAILSRNCGQLTAIDISTDCIAKCNSDMAAGVGAQSHNTTYHCFDVFADRACLLDMLNPKSGLGHSKQTRSPKLACKQRETLPGSCGLPTTPEAAMSTGTNELSVKERDTVPSTAVQISTDVPDTRAQDTNIHGINSPADIGVIFVDIGGNRDVHSVVELLAFLERYAKDTCEVVVVKSEALCGEMYAQLGVGLRVTRDEGEINSSSGPDKCGPGMASAGQDSETRMHASQKQTKPNGMPEMVPAPTHSSVGLGVGTAWMPNCSLWWSALCTRERLRAMAIKDSVGKSSTVPFAANMYHQRLSPKSLNFGVSKSSGAVYICRFHNYSESGCKQYQEATQMPGCEEECVYDHDHCHACLLPGHIARQCLLVEKLGVWSANDAGNVPY</sequence>
<dbReference type="RefSeq" id="XP_014154611.1">
    <property type="nucleotide sequence ID" value="XM_014299136.1"/>
</dbReference>
<protein>
    <submittedName>
        <fullName evidence="2">Uncharacterized protein</fullName>
    </submittedName>
</protein>
<name>A0A0L0FVP3_9EUKA</name>
<reference evidence="2 3" key="1">
    <citation type="submission" date="2011-02" db="EMBL/GenBank/DDBJ databases">
        <title>The Genome Sequence of Sphaeroforma arctica JP610.</title>
        <authorList>
            <consortium name="The Broad Institute Genome Sequencing Platform"/>
            <person name="Russ C."/>
            <person name="Cuomo C."/>
            <person name="Young S.K."/>
            <person name="Zeng Q."/>
            <person name="Gargeya S."/>
            <person name="Alvarado L."/>
            <person name="Berlin A."/>
            <person name="Chapman S.B."/>
            <person name="Chen Z."/>
            <person name="Freedman E."/>
            <person name="Gellesch M."/>
            <person name="Goldberg J."/>
            <person name="Griggs A."/>
            <person name="Gujja S."/>
            <person name="Heilman E."/>
            <person name="Heiman D."/>
            <person name="Howarth C."/>
            <person name="Mehta T."/>
            <person name="Neiman D."/>
            <person name="Pearson M."/>
            <person name="Roberts A."/>
            <person name="Saif S."/>
            <person name="Shea T."/>
            <person name="Shenoy N."/>
            <person name="Sisk P."/>
            <person name="Stolte C."/>
            <person name="Sykes S."/>
            <person name="White J."/>
            <person name="Yandava C."/>
            <person name="Burger G."/>
            <person name="Gray M.W."/>
            <person name="Holland P.W.H."/>
            <person name="King N."/>
            <person name="Lang F.B.F."/>
            <person name="Roger A.J."/>
            <person name="Ruiz-Trillo I."/>
            <person name="Haas B."/>
            <person name="Nusbaum C."/>
            <person name="Birren B."/>
        </authorList>
    </citation>
    <scope>NUCLEOTIDE SEQUENCE [LARGE SCALE GENOMIC DNA]</scope>
    <source>
        <strain evidence="2 3">JP610</strain>
    </source>
</reference>
<proteinExistence type="predicted"/>
<dbReference type="eggNOG" id="ENOG502SAJ2">
    <property type="taxonomic scope" value="Eukaryota"/>
</dbReference>
<dbReference type="CDD" id="cd02440">
    <property type="entry name" value="AdoMet_MTases"/>
    <property type="match status" value="1"/>
</dbReference>
<evidence type="ECO:0000256" key="1">
    <source>
        <dbReference type="SAM" id="MobiDB-lite"/>
    </source>
</evidence>
<organism evidence="2 3">
    <name type="scientific">Sphaeroforma arctica JP610</name>
    <dbReference type="NCBI Taxonomy" id="667725"/>
    <lineage>
        <taxon>Eukaryota</taxon>
        <taxon>Ichthyosporea</taxon>
        <taxon>Ichthyophonida</taxon>
        <taxon>Sphaeroforma</taxon>
    </lineage>
</organism>